<evidence type="ECO:0000313" key="10">
    <source>
        <dbReference type="Proteomes" id="UP001054252"/>
    </source>
</evidence>
<gene>
    <name evidence="9" type="ORF">SLEP1_g45024</name>
</gene>
<dbReference type="EC" id="2.5.1.18" evidence="7"/>
<dbReference type="GO" id="GO:0005829">
    <property type="term" value="C:cytosol"/>
    <property type="evidence" value="ECO:0007669"/>
    <property type="project" value="UniProtKB-SubCell"/>
</dbReference>
<dbReference type="PROSITE" id="PS50404">
    <property type="entry name" value="GST_NTER"/>
    <property type="match status" value="1"/>
</dbReference>
<evidence type="ECO:0000256" key="5">
    <source>
        <dbReference type="ARBA" id="ARBA00025743"/>
    </source>
</evidence>
<proteinExistence type="inferred from homology"/>
<reference evidence="9 10" key="1">
    <citation type="journal article" date="2021" name="Commun. Biol.">
        <title>The genome of Shorea leprosula (Dipterocarpaceae) highlights the ecological relevance of drought in aseasonal tropical rainforests.</title>
        <authorList>
            <person name="Ng K.K.S."/>
            <person name="Kobayashi M.J."/>
            <person name="Fawcett J.A."/>
            <person name="Hatakeyama M."/>
            <person name="Paape T."/>
            <person name="Ng C.H."/>
            <person name="Ang C.C."/>
            <person name="Tnah L.H."/>
            <person name="Lee C.T."/>
            <person name="Nishiyama T."/>
            <person name="Sese J."/>
            <person name="O'Brien M.J."/>
            <person name="Copetti D."/>
            <person name="Mohd Noor M.I."/>
            <person name="Ong R.C."/>
            <person name="Putra M."/>
            <person name="Sireger I.Z."/>
            <person name="Indrioko S."/>
            <person name="Kosugi Y."/>
            <person name="Izuno A."/>
            <person name="Isagi Y."/>
            <person name="Lee S.L."/>
            <person name="Shimizu K.K."/>
        </authorList>
    </citation>
    <scope>NUCLEOTIDE SEQUENCE [LARGE SCALE GENOMIC DNA]</scope>
    <source>
        <strain evidence="9">214</strain>
    </source>
</reference>
<dbReference type="FunFam" id="3.40.30.10:FF:000014">
    <property type="entry name" value="Tau class glutathione S-transferase"/>
    <property type="match status" value="1"/>
</dbReference>
<evidence type="ECO:0000313" key="9">
    <source>
        <dbReference type="EMBL" id="GKV36942.1"/>
    </source>
</evidence>
<dbReference type="PANTHER" id="PTHR11260:SF781">
    <property type="entry name" value="GLUTATHIONE S-TRANSFERASE U19"/>
    <property type="match status" value="1"/>
</dbReference>
<dbReference type="CDD" id="cd03058">
    <property type="entry name" value="GST_N_Tau"/>
    <property type="match status" value="1"/>
</dbReference>
<dbReference type="GO" id="GO:0009407">
    <property type="term" value="P:toxin catabolic process"/>
    <property type="evidence" value="ECO:0007669"/>
    <property type="project" value="UniProtKB-ARBA"/>
</dbReference>
<evidence type="ECO:0000256" key="2">
    <source>
        <dbReference type="ARBA" id="ARBA00022490"/>
    </source>
</evidence>
<name>A0AAV5LK71_9ROSI</name>
<comment type="similarity">
    <text evidence="5">Belongs to the GST superfamily. Tau family.</text>
</comment>
<evidence type="ECO:0000256" key="3">
    <source>
        <dbReference type="ARBA" id="ARBA00022575"/>
    </source>
</evidence>
<dbReference type="PANTHER" id="PTHR11260">
    <property type="entry name" value="GLUTATHIONE S-TRANSFERASE, GST, SUPERFAMILY, GST DOMAIN CONTAINING"/>
    <property type="match status" value="1"/>
</dbReference>
<keyword evidence="10" id="KW-1185">Reference proteome</keyword>
<accession>A0AAV5LK71</accession>
<organism evidence="9 10">
    <name type="scientific">Rubroshorea leprosula</name>
    <dbReference type="NCBI Taxonomy" id="152421"/>
    <lineage>
        <taxon>Eukaryota</taxon>
        <taxon>Viridiplantae</taxon>
        <taxon>Streptophyta</taxon>
        <taxon>Embryophyta</taxon>
        <taxon>Tracheophyta</taxon>
        <taxon>Spermatophyta</taxon>
        <taxon>Magnoliopsida</taxon>
        <taxon>eudicotyledons</taxon>
        <taxon>Gunneridae</taxon>
        <taxon>Pentapetalae</taxon>
        <taxon>rosids</taxon>
        <taxon>malvids</taxon>
        <taxon>Malvales</taxon>
        <taxon>Dipterocarpaceae</taxon>
        <taxon>Rubroshorea</taxon>
    </lineage>
</organism>
<comment type="caution">
    <text evidence="9">The sequence shown here is derived from an EMBL/GenBank/DDBJ whole genome shotgun (WGS) entry which is preliminary data.</text>
</comment>
<dbReference type="Gene3D" id="1.20.1050.10">
    <property type="match status" value="1"/>
</dbReference>
<dbReference type="SFLD" id="SFLDG00358">
    <property type="entry name" value="Main_(cytGST)"/>
    <property type="match status" value="1"/>
</dbReference>
<evidence type="ECO:0000256" key="4">
    <source>
        <dbReference type="ARBA" id="ARBA00022679"/>
    </source>
</evidence>
<feature type="domain" description="GST N-terminal" evidence="8">
    <location>
        <begin position="3"/>
        <end position="84"/>
    </location>
</feature>
<sequence>MGEEVVLLDFWASPFGMRVRIALEGKGVKYEYKEEQLALMQKSPLLLQSNPVYKKIPVLIHNNKPICESLIILEYIDSVWNDKFPLLPSDPYQQAQARFWAGFSAKVHLLPSCLHS</sequence>
<dbReference type="SUPFAM" id="SSF52833">
    <property type="entry name" value="Thioredoxin-like"/>
    <property type="match status" value="1"/>
</dbReference>
<dbReference type="GO" id="GO:0006749">
    <property type="term" value="P:glutathione metabolic process"/>
    <property type="evidence" value="ECO:0007669"/>
    <property type="project" value="TreeGrafter"/>
</dbReference>
<dbReference type="EMBL" id="BPVZ01000119">
    <property type="protein sequence ID" value="GKV36942.1"/>
    <property type="molecule type" value="Genomic_DNA"/>
</dbReference>
<comment type="function">
    <text evidence="7">Is involved in the conjugation of reduced glutathione to a wide number of exogenous and endogenous hydrophobic electrophiles.</text>
</comment>
<dbReference type="Pfam" id="PF02798">
    <property type="entry name" value="GST_N"/>
    <property type="match status" value="1"/>
</dbReference>
<dbReference type="SFLD" id="SFLDS00019">
    <property type="entry name" value="Glutathione_Transferase_(cytos"/>
    <property type="match status" value="1"/>
</dbReference>
<evidence type="ECO:0000259" key="8">
    <source>
        <dbReference type="PROSITE" id="PS50404"/>
    </source>
</evidence>
<dbReference type="InterPro" id="IPR045073">
    <property type="entry name" value="Omega/Tau-like"/>
</dbReference>
<comment type="subcellular location">
    <subcellularLocation>
        <location evidence="1 7">Cytoplasm</location>
        <location evidence="1 7">Cytosol</location>
    </subcellularLocation>
</comment>
<protein>
    <recommendedName>
        <fullName evidence="7">Glutathione S-transferase</fullName>
        <ecNumber evidence="7">2.5.1.18</ecNumber>
    </recommendedName>
</protein>
<dbReference type="AlphaFoldDB" id="A0AAV5LK71"/>
<keyword evidence="3" id="KW-0216">Detoxification</keyword>
<dbReference type="GO" id="GO:0004364">
    <property type="term" value="F:glutathione transferase activity"/>
    <property type="evidence" value="ECO:0007669"/>
    <property type="project" value="UniProtKB-UniRule"/>
</dbReference>
<dbReference type="Gene3D" id="3.40.30.10">
    <property type="entry name" value="Glutaredoxin"/>
    <property type="match status" value="1"/>
</dbReference>
<dbReference type="InterPro" id="IPR004045">
    <property type="entry name" value="Glutathione_S-Trfase_N"/>
</dbReference>
<keyword evidence="2 7" id="KW-0963">Cytoplasm</keyword>
<evidence type="ECO:0000256" key="7">
    <source>
        <dbReference type="RuleBase" id="RU369102"/>
    </source>
</evidence>
<dbReference type="Proteomes" id="UP001054252">
    <property type="component" value="Unassembled WGS sequence"/>
</dbReference>
<keyword evidence="4 7" id="KW-0808">Transferase</keyword>
<evidence type="ECO:0000256" key="6">
    <source>
        <dbReference type="ARBA" id="ARBA00047960"/>
    </source>
</evidence>
<dbReference type="InterPro" id="IPR040079">
    <property type="entry name" value="Glutathione_S-Trfase"/>
</dbReference>
<comment type="catalytic activity">
    <reaction evidence="6 7">
        <text>RX + glutathione = an S-substituted glutathione + a halide anion + H(+)</text>
        <dbReference type="Rhea" id="RHEA:16437"/>
        <dbReference type="ChEBI" id="CHEBI:15378"/>
        <dbReference type="ChEBI" id="CHEBI:16042"/>
        <dbReference type="ChEBI" id="CHEBI:17792"/>
        <dbReference type="ChEBI" id="CHEBI:57925"/>
        <dbReference type="ChEBI" id="CHEBI:90779"/>
        <dbReference type="EC" id="2.5.1.18"/>
    </reaction>
</comment>
<evidence type="ECO:0000256" key="1">
    <source>
        <dbReference type="ARBA" id="ARBA00004514"/>
    </source>
</evidence>
<dbReference type="InterPro" id="IPR036249">
    <property type="entry name" value="Thioredoxin-like_sf"/>
</dbReference>